<dbReference type="GO" id="GO:0008235">
    <property type="term" value="F:metalloexopeptidase activity"/>
    <property type="evidence" value="ECO:0007669"/>
    <property type="project" value="InterPro"/>
</dbReference>
<dbReference type="STRING" id="1121391.SAMN02745206_00302"/>
<dbReference type="RefSeq" id="WP_073036498.1">
    <property type="nucleotide sequence ID" value="NZ_FQVB01000004.1"/>
</dbReference>
<feature type="domain" description="Peptidase M28" evidence="1">
    <location>
        <begin position="72"/>
        <end position="290"/>
    </location>
</feature>
<proteinExistence type="predicted"/>
<organism evidence="2 3">
    <name type="scientific">Desulfacinum infernum DSM 9756</name>
    <dbReference type="NCBI Taxonomy" id="1121391"/>
    <lineage>
        <taxon>Bacteria</taxon>
        <taxon>Pseudomonadati</taxon>
        <taxon>Thermodesulfobacteriota</taxon>
        <taxon>Syntrophobacteria</taxon>
        <taxon>Syntrophobacterales</taxon>
        <taxon>Syntrophobacteraceae</taxon>
        <taxon>Desulfacinum</taxon>
    </lineage>
</organism>
<reference evidence="3" key="1">
    <citation type="submission" date="2016-11" db="EMBL/GenBank/DDBJ databases">
        <authorList>
            <person name="Varghese N."/>
            <person name="Submissions S."/>
        </authorList>
    </citation>
    <scope>NUCLEOTIDE SEQUENCE [LARGE SCALE GENOMIC DNA]</scope>
    <source>
        <strain evidence="3">DSM 9756</strain>
    </source>
</reference>
<dbReference type="Pfam" id="PF04389">
    <property type="entry name" value="Peptidase_M28"/>
    <property type="match status" value="1"/>
</dbReference>
<protein>
    <submittedName>
        <fullName evidence="2">Peptidase family M28</fullName>
    </submittedName>
</protein>
<accession>A0A1M4TKE6</accession>
<dbReference type="InterPro" id="IPR007484">
    <property type="entry name" value="Peptidase_M28"/>
</dbReference>
<dbReference type="Gene3D" id="3.40.630.10">
    <property type="entry name" value="Zn peptidases"/>
    <property type="match status" value="1"/>
</dbReference>
<dbReference type="GO" id="GO:0006508">
    <property type="term" value="P:proteolysis"/>
    <property type="evidence" value="ECO:0007669"/>
    <property type="project" value="InterPro"/>
</dbReference>
<dbReference type="PANTHER" id="PTHR12147:SF26">
    <property type="entry name" value="PEPTIDASE M28 DOMAIN-CONTAINING PROTEIN"/>
    <property type="match status" value="1"/>
</dbReference>
<dbReference type="OrthoDB" id="9789219at2"/>
<dbReference type="AlphaFoldDB" id="A0A1M4TKE6"/>
<dbReference type="Proteomes" id="UP000184076">
    <property type="component" value="Unassembled WGS sequence"/>
</dbReference>
<dbReference type="PANTHER" id="PTHR12147">
    <property type="entry name" value="METALLOPEPTIDASE M28 FAMILY MEMBER"/>
    <property type="match status" value="1"/>
</dbReference>
<evidence type="ECO:0000313" key="3">
    <source>
        <dbReference type="Proteomes" id="UP000184076"/>
    </source>
</evidence>
<dbReference type="InterPro" id="IPR045175">
    <property type="entry name" value="M28_fam"/>
</dbReference>
<evidence type="ECO:0000313" key="2">
    <source>
        <dbReference type="EMBL" id="SHE44757.1"/>
    </source>
</evidence>
<evidence type="ECO:0000259" key="1">
    <source>
        <dbReference type="Pfam" id="PF04389"/>
    </source>
</evidence>
<dbReference type="SUPFAM" id="SSF53187">
    <property type="entry name" value="Zn-dependent exopeptidases"/>
    <property type="match status" value="1"/>
</dbReference>
<dbReference type="EMBL" id="FQVB01000004">
    <property type="protein sequence ID" value="SHE44757.1"/>
    <property type="molecule type" value="Genomic_DNA"/>
</dbReference>
<gene>
    <name evidence="2" type="ORF">SAMN02745206_00302</name>
</gene>
<keyword evidence="3" id="KW-1185">Reference proteome</keyword>
<sequence>MAVGHLNELDLACVERSLCEHVRVLTVEIGERSVADWEGHLRAAHYIANVFRQAGLEPVEEPYEFEGHRVANILAEVPARGSRKRILVGAHYDSVAGTVGADDNASAVAVLLETARLFASFGAHGGLAPAVQFAAFALEEPPAYGTRAMGSRVRARNARKNGERLDAMICLEMVGYTCRSPGCQNYPWPLRFKNYPDRGDFIGIVGNGRSKGLVRAMETAFRKNPHLPVVTLAVPFNGWLIPSVRLSDHAPFWDRGYRAVMVTDSAFYRNPHYHTPCDTMETLDFPFMAQLVKSLLLFLLQER</sequence>
<name>A0A1M4TKE6_9BACT</name>